<evidence type="ECO:0000313" key="2">
    <source>
        <dbReference type="Proteomes" id="UP000828390"/>
    </source>
</evidence>
<gene>
    <name evidence="1" type="ORF">DPMN_068428</name>
</gene>
<evidence type="ECO:0000313" key="1">
    <source>
        <dbReference type="EMBL" id="KAH3708968.1"/>
    </source>
</evidence>
<protein>
    <submittedName>
        <fullName evidence="1">Uncharacterized protein</fullName>
    </submittedName>
</protein>
<organism evidence="1 2">
    <name type="scientific">Dreissena polymorpha</name>
    <name type="common">Zebra mussel</name>
    <name type="synonym">Mytilus polymorpha</name>
    <dbReference type="NCBI Taxonomy" id="45954"/>
    <lineage>
        <taxon>Eukaryota</taxon>
        <taxon>Metazoa</taxon>
        <taxon>Spiralia</taxon>
        <taxon>Lophotrochozoa</taxon>
        <taxon>Mollusca</taxon>
        <taxon>Bivalvia</taxon>
        <taxon>Autobranchia</taxon>
        <taxon>Heteroconchia</taxon>
        <taxon>Euheterodonta</taxon>
        <taxon>Imparidentia</taxon>
        <taxon>Neoheterodontei</taxon>
        <taxon>Myida</taxon>
        <taxon>Dreissenoidea</taxon>
        <taxon>Dreissenidae</taxon>
        <taxon>Dreissena</taxon>
    </lineage>
</organism>
<dbReference type="EMBL" id="JAIWYP010000014">
    <property type="protein sequence ID" value="KAH3708968.1"/>
    <property type="molecule type" value="Genomic_DNA"/>
</dbReference>
<comment type="caution">
    <text evidence="1">The sequence shown here is derived from an EMBL/GenBank/DDBJ whole genome shotgun (WGS) entry which is preliminary data.</text>
</comment>
<reference evidence="1" key="1">
    <citation type="journal article" date="2019" name="bioRxiv">
        <title>The Genome of the Zebra Mussel, Dreissena polymorpha: A Resource for Invasive Species Research.</title>
        <authorList>
            <person name="McCartney M.A."/>
            <person name="Auch B."/>
            <person name="Kono T."/>
            <person name="Mallez S."/>
            <person name="Zhang Y."/>
            <person name="Obille A."/>
            <person name="Becker A."/>
            <person name="Abrahante J.E."/>
            <person name="Garbe J."/>
            <person name="Badalamenti J.P."/>
            <person name="Herman A."/>
            <person name="Mangelson H."/>
            <person name="Liachko I."/>
            <person name="Sullivan S."/>
            <person name="Sone E.D."/>
            <person name="Koren S."/>
            <person name="Silverstein K.A.T."/>
            <person name="Beckman K.B."/>
            <person name="Gohl D.M."/>
        </authorList>
    </citation>
    <scope>NUCLEOTIDE SEQUENCE</scope>
    <source>
        <strain evidence="1">Duluth1</strain>
        <tissue evidence="1">Whole animal</tissue>
    </source>
</reference>
<proteinExistence type="predicted"/>
<name>A0A9D3YX46_DREPO</name>
<accession>A0A9D3YX46</accession>
<reference evidence="1" key="2">
    <citation type="submission" date="2020-11" db="EMBL/GenBank/DDBJ databases">
        <authorList>
            <person name="McCartney M.A."/>
            <person name="Auch B."/>
            <person name="Kono T."/>
            <person name="Mallez S."/>
            <person name="Becker A."/>
            <person name="Gohl D.M."/>
            <person name="Silverstein K.A.T."/>
            <person name="Koren S."/>
            <person name="Bechman K.B."/>
            <person name="Herman A."/>
            <person name="Abrahante J.E."/>
            <person name="Garbe J."/>
        </authorList>
    </citation>
    <scope>NUCLEOTIDE SEQUENCE</scope>
    <source>
        <strain evidence="1">Duluth1</strain>
        <tissue evidence="1">Whole animal</tissue>
    </source>
</reference>
<sequence>MPKEENRSAETKDLFFGRPANVNCFVLILERNGVCDAVLMRLTVSTYRFDTDGIPMHLVQSVVSSRVAVLAGIEELSLAL</sequence>
<keyword evidence="2" id="KW-1185">Reference proteome</keyword>
<dbReference type="Proteomes" id="UP000828390">
    <property type="component" value="Unassembled WGS sequence"/>
</dbReference>
<dbReference type="AlphaFoldDB" id="A0A9D3YX46"/>